<comment type="caution">
    <text evidence="1">The sequence shown here is derived from an EMBL/GenBank/DDBJ whole genome shotgun (WGS) entry which is preliminary data.</text>
</comment>
<evidence type="ECO:0000313" key="1">
    <source>
        <dbReference type="EMBL" id="RAK50234.1"/>
    </source>
</evidence>
<evidence type="ECO:0000313" key="2">
    <source>
        <dbReference type="Proteomes" id="UP000249579"/>
    </source>
</evidence>
<organism evidence="1 2">
    <name type="scientific">Macrococcoides bohemicum</name>
    <dbReference type="NCBI Taxonomy" id="1903056"/>
    <lineage>
        <taxon>Bacteria</taxon>
        <taxon>Bacillati</taxon>
        <taxon>Bacillota</taxon>
        <taxon>Bacilli</taxon>
        <taxon>Bacillales</taxon>
        <taxon>Staphylococcaceae</taxon>
        <taxon>Macrococcoides</taxon>
    </lineage>
</organism>
<protein>
    <submittedName>
        <fullName evidence="1">Uncharacterized protein</fullName>
    </submittedName>
</protein>
<dbReference type="Proteomes" id="UP000249579">
    <property type="component" value="Unassembled WGS sequence"/>
</dbReference>
<dbReference type="EMBL" id="PZJG01000001">
    <property type="protein sequence ID" value="RAK50234.1"/>
    <property type="molecule type" value="Genomic_DNA"/>
</dbReference>
<proteinExistence type="predicted"/>
<gene>
    <name evidence="1" type="ORF">BHX94_01865</name>
</gene>
<dbReference type="AlphaFoldDB" id="A0A328A986"/>
<sequence>MDKKMKDLIEKAEIPAILKDYFLRSNHVHLYLNEPLLNEFEESYIEYDSLYEFDDAEFCSYVIVGIKKQDKHEYFYFY</sequence>
<name>A0A328A986_9STAP</name>
<accession>A0A328A986</accession>
<dbReference type="OrthoDB" id="2868335at2"/>
<dbReference type="RefSeq" id="WP_111744779.1">
    <property type="nucleotide sequence ID" value="NZ_JBHSQY010000001.1"/>
</dbReference>
<reference evidence="1 2" key="1">
    <citation type="journal article" date="2018" name="Front. Microbiol.">
        <title>Description and Comparative Genomics of Macrococcus caseolyticus subsp. hominis subsp. nov., Macrococcus goetzii sp. nov., Macrococcus epidermidis sp. nov., and Macrococcus bohemicus sp. nov., Novel Macrococci From Human Clinical Material With Virulence Potential and Suspected Uptake of Foreign DNA by Natural Transformation.</title>
        <authorList>
            <person name="Maslanova I."/>
            <person name="Wertheimer Z."/>
            <person name="Sedlacek I."/>
            <person name="Svec P."/>
            <person name="Indrakova A."/>
            <person name="Kovarovic V."/>
            <person name="Schumann P."/>
            <person name="Sproer C."/>
            <person name="Kralova S."/>
            <person name="Sedo O."/>
            <person name="Kristofova L."/>
            <person name="Vrbovska V."/>
            <person name="Fuzik T."/>
            <person name="Petras P."/>
            <person name="Zdrahal Z."/>
            <person name="Ruzickova V."/>
            <person name="Doskar J."/>
            <person name="Pantucek R."/>
        </authorList>
    </citation>
    <scope>NUCLEOTIDE SEQUENCE [LARGE SCALE GENOMIC DNA]</scope>
    <source>
        <strain evidence="1 2">03/115</strain>
    </source>
</reference>